<name>A0A383CNU2_9ZZZZ</name>
<organism evidence="1">
    <name type="scientific">marine metagenome</name>
    <dbReference type="NCBI Taxonomy" id="408172"/>
    <lineage>
        <taxon>unclassified sequences</taxon>
        <taxon>metagenomes</taxon>
        <taxon>ecological metagenomes</taxon>
    </lineage>
</organism>
<feature type="non-terminal residue" evidence="1">
    <location>
        <position position="1"/>
    </location>
</feature>
<reference evidence="1" key="1">
    <citation type="submission" date="2018-05" db="EMBL/GenBank/DDBJ databases">
        <authorList>
            <person name="Lanie J.A."/>
            <person name="Ng W.-L."/>
            <person name="Kazmierczak K.M."/>
            <person name="Andrzejewski T.M."/>
            <person name="Davidsen T.M."/>
            <person name="Wayne K.J."/>
            <person name="Tettelin H."/>
            <person name="Glass J.I."/>
            <person name="Rusch D."/>
            <person name="Podicherti R."/>
            <person name="Tsui H.-C.T."/>
            <person name="Winkler M.E."/>
        </authorList>
    </citation>
    <scope>NUCLEOTIDE SEQUENCE</scope>
</reference>
<dbReference type="EMBL" id="UINC01210355">
    <property type="protein sequence ID" value="SVE33784.1"/>
    <property type="molecule type" value="Genomic_DNA"/>
</dbReference>
<dbReference type="AlphaFoldDB" id="A0A383CNU2"/>
<gene>
    <name evidence="1" type="ORF">METZ01_LOCUS486638</name>
</gene>
<feature type="non-terminal residue" evidence="1">
    <location>
        <position position="39"/>
    </location>
</feature>
<accession>A0A383CNU2</accession>
<sequence>VKRAFGRTSAVVVATVIFGMVAACTGETPLLSTPIPASS</sequence>
<evidence type="ECO:0000313" key="1">
    <source>
        <dbReference type="EMBL" id="SVE33784.1"/>
    </source>
</evidence>
<proteinExistence type="predicted"/>
<protein>
    <submittedName>
        <fullName evidence="1">Uncharacterized protein</fullName>
    </submittedName>
</protein>